<keyword evidence="2" id="KW-0238">DNA-binding</keyword>
<reference evidence="5 6" key="1">
    <citation type="submission" date="2009-01" db="EMBL/GenBank/DDBJ databases">
        <authorList>
            <person name="Fulton L."/>
            <person name="Clifton S."/>
            <person name="Fulton B."/>
            <person name="Xu J."/>
            <person name="Minx P."/>
            <person name="Pepin K.H."/>
            <person name="Johnson M."/>
            <person name="Bhonagiri V."/>
            <person name="Nash W.E."/>
            <person name="Mardis E.R."/>
            <person name="Wilson R.K."/>
        </authorList>
    </citation>
    <scope>NUCLEOTIDE SEQUENCE [LARGE SCALE GENOMIC DNA]</scope>
    <source>
        <strain evidence="5 6">DSM 5476</strain>
    </source>
</reference>
<dbReference type="InterPro" id="IPR011051">
    <property type="entry name" value="RmlC_Cupin_sf"/>
</dbReference>
<dbReference type="HOGENOM" id="CLU_000445_88_0_9"/>
<dbReference type="PROSITE" id="PS01124">
    <property type="entry name" value="HTH_ARAC_FAMILY_2"/>
    <property type="match status" value="1"/>
</dbReference>
<dbReference type="SUPFAM" id="SSF51182">
    <property type="entry name" value="RmlC-like cupins"/>
    <property type="match status" value="1"/>
</dbReference>
<keyword evidence="1" id="KW-0805">Transcription regulation</keyword>
<protein>
    <submittedName>
        <fullName evidence="5">Transcriptional regulator, AraC family</fullName>
    </submittedName>
</protein>
<evidence type="ECO:0000313" key="6">
    <source>
        <dbReference type="Proteomes" id="UP000003340"/>
    </source>
</evidence>
<evidence type="ECO:0000256" key="2">
    <source>
        <dbReference type="ARBA" id="ARBA00023125"/>
    </source>
</evidence>
<dbReference type="SMART" id="SM00342">
    <property type="entry name" value="HTH_ARAC"/>
    <property type="match status" value="1"/>
</dbReference>
<dbReference type="PANTHER" id="PTHR43280:SF28">
    <property type="entry name" value="HTH-TYPE TRANSCRIPTIONAL ACTIVATOR RHAS"/>
    <property type="match status" value="1"/>
</dbReference>
<comment type="caution">
    <text evidence="5">The sequence shown here is derived from an EMBL/GenBank/DDBJ whole genome shotgun (WGS) entry which is preliminary data.</text>
</comment>
<evidence type="ECO:0000256" key="1">
    <source>
        <dbReference type="ARBA" id="ARBA00023015"/>
    </source>
</evidence>
<gene>
    <name evidence="5" type="ORF">CLOSTMETH_03835</name>
</gene>
<dbReference type="eggNOG" id="COG2207">
    <property type="taxonomic scope" value="Bacteria"/>
</dbReference>
<dbReference type="Pfam" id="PF02311">
    <property type="entry name" value="AraC_binding"/>
    <property type="match status" value="1"/>
</dbReference>
<dbReference type="GO" id="GO:0003700">
    <property type="term" value="F:DNA-binding transcription factor activity"/>
    <property type="evidence" value="ECO:0007669"/>
    <property type="project" value="InterPro"/>
</dbReference>
<dbReference type="AlphaFoldDB" id="C0EIY9"/>
<dbReference type="PRINTS" id="PR00032">
    <property type="entry name" value="HTHARAC"/>
</dbReference>
<organism evidence="5 6">
    <name type="scientific">[Clostridium] methylpentosum DSM 5476</name>
    <dbReference type="NCBI Taxonomy" id="537013"/>
    <lineage>
        <taxon>Bacteria</taxon>
        <taxon>Bacillati</taxon>
        <taxon>Bacillota</taxon>
        <taxon>Clostridia</taxon>
        <taxon>Eubacteriales</taxon>
        <taxon>Oscillospiraceae</taxon>
        <taxon>Oscillospiraceae incertae sedis</taxon>
    </lineage>
</organism>
<dbReference type="Gene3D" id="1.10.10.60">
    <property type="entry name" value="Homeodomain-like"/>
    <property type="match status" value="2"/>
</dbReference>
<reference evidence="5 6" key="2">
    <citation type="submission" date="2009-02" db="EMBL/GenBank/DDBJ databases">
        <title>Draft genome sequence of Clostridium methylpentosum (DSM 5476).</title>
        <authorList>
            <person name="Sudarsanam P."/>
            <person name="Ley R."/>
            <person name="Guruge J."/>
            <person name="Turnbaugh P.J."/>
            <person name="Mahowald M."/>
            <person name="Liep D."/>
            <person name="Gordon J."/>
        </authorList>
    </citation>
    <scope>NUCLEOTIDE SEQUENCE [LARGE SCALE GENOMIC DNA]</scope>
    <source>
        <strain evidence="5 6">DSM 5476</strain>
    </source>
</reference>
<evidence type="ECO:0000256" key="3">
    <source>
        <dbReference type="ARBA" id="ARBA00023163"/>
    </source>
</evidence>
<keyword evidence="3" id="KW-0804">Transcription</keyword>
<name>C0EIY9_9FIRM</name>
<evidence type="ECO:0000259" key="4">
    <source>
        <dbReference type="PROSITE" id="PS01124"/>
    </source>
</evidence>
<accession>C0EIY9</accession>
<dbReference type="InterPro" id="IPR014710">
    <property type="entry name" value="RmlC-like_jellyroll"/>
</dbReference>
<dbReference type="EMBL" id="ACEC01000136">
    <property type="protein sequence ID" value="EEG28454.1"/>
    <property type="molecule type" value="Genomic_DNA"/>
</dbReference>
<feature type="domain" description="HTH araC/xylS-type" evidence="4">
    <location>
        <begin position="223"/>
        <end position="320"/>
    </location>
</feature>
<dbReference type="InterPro" id="IPR018062">
    <property type="entry name" value="HTH_AraC-typ_CS"/>
</dbReference>
<dbReference type="InterPro" id="IPR020449">
    <property type="entry name" value="Tscrpt_reg_AraC-type_HTH"/>
</dbReference>
<dbReference type="SUPFAM" id="SSF46689">
    <property type="entry name" value="Homeodomain-like"/>
    <property type="match status" value="1"/>
</dbReference>
<keyword evidence="6" id="KW-1185">Reference proteome</keyword>
<dbReference type="InterPro" id="IPR003313">
    <property type="entry name" value="AraC-bd"/>
</dbReference>
<proteinExistence type="predicted"/>
<dbReference type="Gene3D" id="2.60.120.10">
    <property type="entry name" value="Jelly Rolls"/>
    <property type="match status" value="1"/>
</dbReference>
<dbReference type="Pfam" id="PF12833">
    <property type="entry name" value="HTH_18"/>
    <property type="match status" value="1"/>
</dbReference>
<sequence length="327" mass="38052">MFQGAQDQFIRTAVEKRRRELQAQKLYQKTSPGSPTRNLKKAEMFFRGDNRFSVILHPKLAIAQRYHTHEFFEIIYVYAGSCTTTVDGEQMVLKAGDLLFLNIQTGHVISVDSWDDIVFNILIKPDFLEQSLFHLLSENDVFLNFYLESLYNRTMSEKYLLFQENTDEIASTADRIVIEYLRQDPFAMKVIEAQFVTLVSLLARENRRQAPTGETIPGKAFVPEILQWLSNHYAGATLKSTAEHFHYTTSYLSFLIKEYTGKNFLRIIQDFKIREAERYLKETSLSVERISDQLGYKDAAYFCRVFKNTTGATPSEYRRSQQENSSR</sequence>
<dbReference type="InterPro" id="IPR009057">
    <property type="entry name" value="Homeodomain-like_sf"/>
</dbReference>
<dbReference type="PANTHER" id="PTHR43280">
    <property type="entry name" value="ARAC-FAMILY TRANSCRIPTIONAL REGULATOR"/>
    <property type="match status" value="1"/>
</dbReference>
<dbReference type="GO" id="GO:0043565">
    <property type="term" value="F:sequence-specific DNA binding"/>
    <property type="evidence" value="ECO:0007669"/>
    <property type="project" value="InterPro"/>
</dbReference>
<dbReference type="InterPro" id="IPR018060">
    <property type="entry name" value="HTH_AraC"/>
</dbReference>
<evidence type="ECO:0000313" key="5">
    <source>
        <dbReference type="EMBL" id="EEG28454.1"/>
    </source>
</evidence>
<dbReference type="PROSITE" id="PS00041">
    <property type="entry name" value="HTH_ARAC_FAMILY_1"/>
    <property type="match status" value="1"/>
</dbReference>
<dbReference type="Proteomes" id="UP000003340">
    <property type="component" value="Unassembled WGS sequence"/>
</dbReference>
<dbReference type="STRING" id="537013.CLOSTMETH_03835"/>